<evidence type="ECO:0000313" key="7">
    <source>
        <dbReference type="Proteomes" id="UP000749559"/>
    </source>
</evidence>
<dbReference type="InterPro" id="IPR020846">
    <property type="entry name" value="MFS_dom"/>
</dbReference>
<feature type="transmembrane region" description="Helical" evidence="4">
    <location>
        <begin position="55"/>
        <end position="81"/>
    </location>
</feature>
<dbReference type="GO" id="GO:0008028">
    <property type="term" value="F:monocarboxylic acid transmembrane transporter activity"/>
    <property type="evidence" value="ECO:0007669"/>
    <property type="project" value="TreeGrafter"/>
</dbReference>
<dbReference type="EMBL" id="CAIIXF020000003">
    <property type="protein sequence ID" value="CAH1779658.1"/>
    <property type="molecule type" value="Genomic_DNA"/>
</dbReference>
<reference evidence="6" key="1">
    <citation type="submission" date="2022-03" db="EMBL/GenBank/DDBJ databases">
        <authorList>
            <person name="Martin C."/>
        </authorList>
    </citation>
    <scope>NUCLEOTIDE SEQUENCE</scope>
</reference>
<dbReference type="AlphaFoldDB" id="A0A8S4NFU9"/>
<evidence type="ECO:0000256" key="4">
    <source>
        <dbReference type="SAM" id="Phobius"/>
    </source>
</evidence>
<feature type="non-terminal residue" evidence="6">
    <location>
        <position position="681"/>
    </location>
</feature>
<feature type="transmembrane region" description="Helical" evidence="4">
    <location>
        <begin position="381"/>
        <end position="402"/>
    </location>
</feature>
<dbReference type="PANTHER" id="PTHR11360:SF284">
    <property type="entry name" value="EG:103B4.3 PROTEIN-RELATED"/>
    <property type="match status" value="1"/>
</dbReference>
<accession>A0A8S4NFU9</accession>
<keyword evidence="4" id="KW-0812">Transmembrane</keyword>
<feature type="coiled-coil region" evidence="2">
    <location>
        <begin position="565"/>
        <end position="595"/>
    </location>
</feature>
<dbReference type="Proteomes" id="UP000749559">
    <property type="component" value="Unassembled WGS sequence"/>
</dbReference>
<feature type="transmembrane region" description="Helical" evidence="4">
    <location>
        <begin position="543"/>
        <end position="565"/>
    </location>
</feature>
<comment type="subcellular location">
    <subcellularLocation>
        <location evidence="1">Membrane</location>
        <topology evidence="1">Multi-pass membrane protein</topology>
    </subcellularLocation>
</comment>
<feature type="transmembrane region" description="Helical" evidence="4">
    <location>
        <begin position="478"/>
        <end position="501"/>
    </location>
</feature>
<feature type="compositionally biased region" description="Basic and acidic residues" evidence="3">
    <location>
        <begin position="640"/>
        <end position="653"/>
    </location>
</feature>
<gene>
    <name evidence="6" type="ORF">OFUS_LOCUS6447</name>
</gene>
<dbReference type="InterPro" id="IPR050327">
    <property type="entry name" value="Proton-linked_MCT"/>
</dbReference>
<feature type="transmembrane region" description="Helical" evidence="4">
    <location>
        <begin position="150"/>
        <end position="175"/>
    </location>
</feature>
<sequence>TETTDNMTDKGLTEGSESMMENIPAEETEMEPLKKPEKEEYEIVEEYDPPIDRGYAWVVVFGCYLMNVLFAGCFKSIGILFVEIVEYYGASSGMSSLVVGIFGLFSALCGPIGTGLGAAYSIRWTVIGAGVLCGLGPILTVFAPNIGSVVFFYGFVTGCGAGLAYGPSYVLLVTYFKNRRSLANGISMAGSATGQLLYPILLRYMLDNLGFKNSLLIVGAINFNIIVCGALYRPLSFYRRKVRRKITKDNTMVETEDKDDLNDTNEPLMKKPIHKSIEYLKSSDYEFRDHNLDRKKSQSENLINGQNTSTPISPKKLFASNVSLAEASFQAYEENEQKARSQTDTDTPKDIEPKEKLSFRQKLTKLRASIKKGASVFDVSLITNAVFLLFATSCMICSMAYSSQFVYTTPFGYETGMTKTKASLLVTIMGAGDFFARISCGWFGDLGYVKRIHIVAVGMFMPGMLSIILPFIKGEIVFYVYAVLIGIFGGTFMALLAVVLVDLLGMDALAPAMGIGMMFVGLGYLGGPMIVGILQDVTGTYDVSFIVVGVLNLLAFTLLLLNPLAKRYQNKKDRLKEEKLERLKEEENVKDAEAVSSNDVFIDGNIASKDDDVTKSDMTKASLMNNDNSKNNANDNVGGDGDKITDGDPKVDDIPQVNVIKNNGLQEEAEANGKLELNHKM</sequence>
<dbReference type="Pfam" id="PF07690">
    <property type="entry name" value="MFS_1"/>
    <property type="match status" value="2"/>
</dbReference>
<dbReference type="OrthoDB" id="6435476at2759"/>
<feature type="domain" description="Major facilitator superfamily (MFS) profile" evidence="5">
    <location>
        <begin position="59"/>
        <end position="567"/>
    </location>
</feature>
<feature type="transmembrane region" description="Helical" evidence="4">
    <location>
        <begin position="508"/>
        <end position="531"/>
    </location>
</feature>
<evidence type="ECO:0000256" key="1">
    <source>
        <dbReference type="ARBA" id="ARBA00004141"/>
    </source>
</evidence>
<dbReference type="GO" id="GO:0016020">
    <property type="term" value="C:membrane"/>
    <property type="evidence" value="ECO:0007669"/>
    <property type="project" value="UniProtKB-SubCell"/>
</dbReference>
<feature type="transmembrane region" description="Helical" evidence="4">
    <location>
        <begin position="214"/>
        <end position="235"/>
    </location>
</feature>
<dbReference type="PROSITE" id="PS50850">
    <property type="entry name" value="MFS"/>
    <property type="match status" value="1"/>
</dbReference>
<dbReference type="SUPFAM" id="SSF103473">
    <property type="entry name" value="MFS general substrate transporter"/>
    <property type="match status" value="1"/>
</dbReference>
<evidence type="ECO:0000256" key="2">
    <source>
        <dbReference type="SAM" id="Coils"/>
    </source>
</evidence>
<feature type="region of interest" description="Disordered" evidence="3">
    <location>
        <begin position="622"/>
        <end position="653"/>
    </location>
</feature>
<dbReference type="Gene3D" id="1.20.1250.20">
    <property type="entry name" value="MFS general substrate transporter like domains"/>
    <property type="match status" value="2"/>
</dbReference>
<keyword evidence="2" id="KW-0175">Coiled coil</keyword>
<evidence type="ECO:0000313" key="6">
    <source>
        <dbReference type="EMBL" id="CAH1779658.1"/>
    </source>
</evidence>
<evidence type="ECO:0000256" key="3">
    <source>
        <dbReference type="SAM" id="MobiDB-lite"/>
    </source>
</evidence>
<dbReference type="CDD" id="cd17352">
    <property type="entry name" value="MFS_MCT_SLC16"/>
    <property type="match status" value="1"/>
</dbReference>
<protein>
    <recommendedName>
        <fullName evidence="5">Major facilitator superfamily (MFS) profile domain-containing protein</fullName>
    </recommendedName>
</protein>
<feature type="region of interest" description="Disordered" evidence="3">
    <location>
        <begin position="1"/>
        <end position="34"/>
    </location>
</feature>
<dbReference type="InterPro" id="IPR036259">
    <property type="entry name" value="MFS_trans_sf"/>
</dbReference>
<feature type="transmembrane region" description="Helical" evidence="4">
    <location>
        <begin position="122"/>
        <end position="144"/>
    </location>
</feature>
<dbReference type="PANTHER" id="PTHR11360">
    <property type="entry name" value="MONOCARBOXYLATE TRANSPORTER"/>
    <property type="match status" value="1"/>
</dbReference>
<keyword evidence="4" id="KW-1133">Transmembrane helix</keyword>
<feature type="transmembrane region" description="Helical" evidence="4">
    <location>
        <begin position="452"/>
        <end position="472"/>
    </location>
</feature>
<dbReference type="InterPro" id="IPR011701">
    <property type="entry name" value="MFS"/>
</dbReference>
<feature type="transmembrane region" description="Helical" evidence="4">
    <location>
        <begin position="87"/>
        <end position="110"/>
    </location>
</feature>
<feature type="transmembrane region" description="Helical" evidence="4">
    <location>
        <begin position="422"/>
        <end position="440"/>
    </location>
</feature>
<proteinExistence type="predicted"/>
<evidence type="ECO:0000259" key="5">
    <source>
        <dbReference type="PROSITE" id="PS50850"/>
    </source>
</evidence>
<feature type="transmembrane region" description="Helical" evidence="4">
    <location>
        <begin position="182"/>
        <end position="202"/>
    </location>
</feature>
<keyword evidence="7" id="KW-1185">Reference proteome</keyword>
<comment type="caution">
    <text evidence="6">The sequence shown here is derived from an EMBL/GenBank/DDBJ whole genome shotgun (WGS) entry which is preliminary data.</text>
</comment>
<name>A0A8S4NFU9_OWEFU</name>
<keyword evidence="4" id="KW-0472">Membrane</keyword>
<organism evidence="6 7">
    <name type="scientific">Owenia fusiformis</name>
    <name type="common">Polychaete worm</name>
    <dbReference type="NCBI Taxonomy" id="6347"/>
    <lineage>
        <taxon>Eukaryota</taxon>
        <taxon>Metazoa</taxon>
        <taxon>Spiralia</taxon>
        <taxon>Lophotrochozoa</taxon>
        <taxon>Annelida</taxon>
        <taxon>Polychaeta</taxon>
        <taxon>Sedentaria</taxon>
        <taxon>Canalipalpata</taxon>
        <taxon>Sabellida</taxon>
        <taxon>Oweniida</taxon>
        <taxon>Oweniidae</taxon>
        <taxon>Owenia</taxon>
    </lineage>
</organism>
<feature type="compositionally biased region" description="Low complexity" evidence="3">
    <location>
        <begin position="625"/>
        <end position="637"/>
    </location>
</feature>